<evidence type="ECO:0000313" key="7">
    <source>
        <dbReference type="Proteomes" id="UP000468901"/>
    </source>
</evidence>
<name>A0A6N6VIW0_9HYPH</name>
<dbReference type="PANTHER" id="PTHR30537:SF3">
    <property type="entry name" value="TRANSCRIPTIONAL REGULATORY PROTEIN"/>
    <property type="match status" value="1"/>
</dbReference>
<evidence type="ECO:0000256" key="2">
    <source>
        <dbReference type="ARBA" id="ARBA00023015"/>
    </source>
</evidence>
<dbReference type="GO" id="GO:0043565">
    <property type="term" value="F:sequence-specific DNA binding"/>
    <property type="evidence" value="ECO:0007669"/>
    <property type="project" value="TreeGrafter"/>
</dbReference>
<dbReference type="InterPro" id="IPR036390">
    <property type="entry name" value="WH_DNA-bd_sf"/>
</dbReference>
<dbReference type="EMBL" id="WESC01000007">
    <property type="protein sequence ID" value="KAB7740085.1"/>
    <property type="molecule type" value="Genomic_DNA"/>
</dbReference>
<comment type="caution">
    <text evidence="6">The sequence shown here is derived from an EMBL/GenBank/DDBJ whole genome shotgun (WGS) entry which is preliminary data.</text>
</comment>
<feature type="domain" description="HTH lysR-type" evidence="5">
    <location>
        <begin position="48"/>
        <end position="105"/>
    </location>
</feature>
<keyword evidence="4" id="KW-0804">Transcription</keyword>
<keyword evidence="2" id="KW-0805">Transcription regulation</keyword>
<sequence length="350" mass="37951">MVQSSACGPCRLGEGGEVRSVDVGFSPLGLKHRSCALVHQKCIILRMPDWNDFKFFLAVARSGTTLGASRALQVSQSTVSRRIAALEEAFGLELFEKRPSGYVPTEAGRELLESAEGVEAAARLAKARADAMKRGLTGSVSFTTNQTFANLLLMQAIRDFRAAYPALRLDLVATDDLLDLRKGEADVALRAGRRPTEPDLVGRCVAKDVWSFYCSRDYAAAHGKPDGPEDLARHAVISVDPRDYPGPTTDWVSAHVPDSAIMLRPNNITGLHSSLKAGVGVTMMSDFVCAGDPSLVYCFTPDLEAQEIWLLTSERLRNIPRVRAVMDFFGGYFAAGLDLGRAAASDKKRG</sequence>
<gene>
    <name evidence="6" type="ORF">F2P47_08710</name>
</gene>
<dbReference type="Pfam" id="PF00126">
    <property type="entry name" value="HTH_1"/>
    <property type="match status" value="1"/>
</dbReference>
<accession>A0A6N6VIW0</accession>
<protein>
    <submittedName>
        <fullName evidence="6">LysR family transcriptional regulator</fullName>
    </submittedName>
</protein>
<dbReference type="SUPFAM" id="SSF53850">
    <property type="entry name" value="Periplasmic binding protein-like II"/>
    <property type="match status" value="1"/>
</dbReference>
<dbReference type="SUPFAM" id="SSF46785">
    <property type="entry name" value="Winged helix' DNA-binding domain"/>
    <property type="match status" value="1"/>
</dbReference>
<dbReference type="Proteomes" id="UP000468901">
    <property type="component" value="Unassembled WGS sequence"/>
</dbReference>
<evidence type="ECO:0000313" key="6">
    <source>
        <dbReference type="EMBL" id="KAB7740085.1"/>
    </source>
</evidence>
<reference evidence="6 7" key="1">
    <citation type="submission" date="2019-09" db="EMBL/GenBank/DDBJ databases">
        <title>Parvibaculum sedimenti sp. nov., isolated from sediment.</title>
        <authorList>
            <person name="Wang Y."/>
        </authorList>
    </citation>
    <scope>NUCLEOTIDE SEQUENCE [LARGE SCALE GENOMIC DNA]</scope>
    <source>
        <strain evidence="6 7">HXT-9</strain>
    </source>
</reference>
<dbReference type="GO" id="GO:0003700">
    <property type="term" value="F:DNA-binding transcription factor activity"/>
    <property type="evidence" value="ECO:0007669"/>
    <property type="project" value="InterPro"/>
</dbReference>
<evidence type="ECO:0000256" key="1">
    <source>
        <dbReference type="ARBA" id="ARBA00009437"/>
    </source>
</evidence>
<dbReference type="Pfam" id="PF03466">
    <property type="entry name" value="LysR_substrate"/>
    <property type="match status" value="1"/>
</dbReference>
<evidence type="ECO:0000256" key="4">
    <source>
        <dbReference type="ARBA" id="ARBA00023163"/>
    </source>
</evidence>
<evidence type="ECO:0000259" key="5">
    <source>
        <dbReference type="PROSITE" id="PS50931"/>
    </source>
</evidence>
<dbReference type="PRINTS" id="PR00039">
    <property type="entry name" value="HTHLYSR"/>
</dbReference>
<dbReference type="PROSITE" id="PS50931">
    <property type="entry name" value="HTH_LYSR"/>
    <property type="match status" value="1"/>
</dbReference>
<dbReference type="AlphaFoldDB" id="A0A6N6VIW0"/>
<dbReference type="GO" id="GO:0006351">
    <property type="term" value="P:DNA-templated transcription"/>
    <property type="evidence" value="ECO:0007669"/>
    <property type="project" value="TreeGrafter"/>
</dbReference>
<dbReference type="Gene3D" id="3.40.190.290">
    <property type="match status" value="1"/>
</dbReference>
<dbReference type="InterPro" id="IPR000847">
    <property type="entry name" value="LysR_HTH_N"/>
</dbReference>
<comment type="similarity">
    <text evidence="1">Belongs to the LysR transcriptional regulatory family.</text>
</comment>
<proteinExistence type="inferred from homology"/>
<dbReference type="InterPro" id="IPR005119">
    <property type="entry name" value="LysR_subst-bd"/>
</dbReference>
<dbReference type="Gene3D" id="1.10.10.10">
    <property type="entry name" value="Winged helix-like DNA-binding domain superfamily/Winged helix DNA-binding domain"/>
    <property type="match status" value="1"/>
</dbReference>
<dbReference type="PANTHER" id="PTHR30537">
    <property type="entry name" value="HTH-TYPE TRANSCRIPTIONAL REGULATOR"/>
    <property type="match status" value="1"/>
</dbReference>
<dbReference type="InterPro" id="IPR058163">
    <property type="entry name" value="LysR-type_TF_proteobact-type"/>
</dbReference>
<keyword evidence="3" id="KW-0238">DNA-binding</keyword>
<keyword evidence="7" id="KW-1185">Reference proteome</keyword>
<organism evidence="6 7">
    <name type="scientific">Parvibaculum sedimenti</name>
    <dbReference type="NCBI Taxonomy" id="2608632"/>
    <lineage>
        <taxon>Bacteria</taxon>
        <taxon>Pseudomonadati</taxon>
        <taxon>Pseudomonadota</taxon>
        <taxon>Alphaproteobacteria</taxon>
        <taxon>Hyphomicrobiales</taxon>
        <taxon>Parvibaculaceae</taxon>
        <taxon>Parvibaculum</taxon>
    </lineage>
</organism>
<dbReference type="RefSeq" id="WP_152215971.1">
    <property type="nucleotide sequence ID" value="NZ_JBAQYD010000145.1"/>
</dbReference>
<evidence type="ECO:0000256" key="3">
    <source>
        <dbReference type="ARBA" id="ARBA00023125"/>
    </source>
</evidence>
<dbReference type="InterPro" id="IPR036388">
    <property type="entry name" value="WH-like_DNA-bd_sf"/>
</dbReference>